<sequence length="486" mass="53998">VKGLRGDEISRALDKGFRTGVFPFEFFLQPQVVSQRALADPRAEQARALARLRLKPATIRALEKKGVLKPRFETRAGIAVKPKPETLAQRSSRLARERRITRTFGRVIPGVAKTRAIELERARQFFREKGGPLAIGVTREQLKSPFLEGFNVLFSRQTFSANQLDVLSRKLDIEGRKLDRRINEGTATQAQVNKFNVLVNEFNRQASRTQAKEFRRKPAPPTIETFGDLTIQEAIPVELGGKGVNFIKSAKEFEKTLVNLGGKVPTKLKNLERTRSGTIKGVGFTLGLGFAGFETLLKTVVIAVQEGVKVGGLVKGVKIFVPKRYLDSIKRLRKKDLGLVTNPVKFIKISKNSFVLTPRAIGEFSAIAGEFVLLFQRGAFTIAKATKAGKPGQRVARLGVTKTGPRVSDFASVKIKNLNSLSRSIKRIPEIKAITIRVREDIKAFVEVKKAITSTKINAFLSSVNKELRPLRKKLGPIIKDIKLSQ</sequence>
<dbReference type="EMBL" id="LAZR01041210">
    <property type="protein sequence ID" value="KKL12552.1"/>
    <property type="molecule type" value="Genomic_DNA"/>
</dbReference>
<feature type="non-terminal residue" evidence="1">
    <location>
        <position position="1"/>
    </location>
</feature>
<name>A0A0F9BFE5_9ZZZZ</name>
<feature type="non-terminal residue" evidence="1">
    <location>
        <position position="486"/>
    </location>
</feature>
<accession>A0A0F9BFE5</accession>
<proteinExistence type="predicted"/>
<reference evidence="1" key="1">
    <citation type="journal article" date="2015" name="Nature">
        <title>Complex archaea that bridge the gap between prokaryotes and eukaryotes.</title>
        <authorList>
            <person name="Spang A."/>
            <person name="Saw J.H."/>
            <person name="Jorgensen S.L."/>
            <person name="Zaremba-Niedzwiedzka K."/>
            <person name="Martijn J."/>
            <person name="Lind A.E."/>
            <person name="van Eijk R."/>
            <person name="Schleper C."/>
            <person name="Guy L."/>
            <person name="Ettema T.J."/>
        </authorList>
    </citation>
    <scope>NUCLEOTIDE SEQUENCE</scope>
</reference>
<protein>
    <submittedName>
        <fullName evidence="1">Uncharacterized protein</fullName>
    </submittedName>
</protein>
<organism evidence="1">
    <name type="scientific">marine sediment metagenome</name>
    <dbReference type="NCBI Taxonomy" id="412755"/>
    <lineage>
        <taxon>unclassified sequences</taxon>
        <taxon>metagenomes</taxon>
        <taxon>ecological metagenomes</taxon>
    </lineage>
</organism>
<comment type="caution">
    <text evidence="1">The sequence shown here is derived from an EMBL/GenBank/DDBJ whole genome shotgun (WGS) entry which is preliminary data.</text>
</comment>
<evidence type="ECO:0000313" key="1">
    <source>
        <dbReference type="EMBL" id="KKL12552.1"/>
    </source>
</evidence>
<dbReference type="AlphaFoldDB" id="A0A0F9BFE5"/>
<gene>
    <name evidence="1" type="ORF">LCGC14_2534620</name>
</gene>